<keyword evidence="1" id="KW-1133">Transmembrane helix</keyword>
<evidence type="ECO:0000313" key="3">
    <source>
        <dbReference type="EMBL" id="KAK9888938.1"/>
    </source>
</evidence>
<name>A0AAW1V1I5_9CUCU</name>
<proteinExistence type="predicted"/>
<keyword evidence="1" id="KW-0472">Membrane</keyword>
<keyword evidence="2" id="KW-0732">Signal</keyword>
<feature type="signal peptide" evidence="2">
    <location>
        <begin position="1"/>
        <end position="23"/>
    </location>
</feature>
<accession>A0AAW1V1I5</accession>
<comment type="caution">
    <text evidence="3">The sequence shown here is derived from an EMBL/GenBank/DDBJ whole genome shotgun (WGS) entry which is preliminary data.</text>
</comment>
<keyword evidence="1" id="KW-0812">Transmembrane</keyword>
<reference evidence="3 4" key="1">
    <citation type="submission" date="2023-03" db="EMBL/GenBank/DDBJ databases">
        <title>Genome insight into feeding habits of ladybird beetles.</title>
        <authorList>
            <person name="Li H.-S."/>
            <person name="Huang Y.-H."/>
            <person name="Pang H."/>
        </authorList>
    </citation>
    <scope>NUCLEOTIDE SEQUENCE [LARGE SCALE GENOMIC DNA]</scope>
    <source>
        <strain evidence="3">SYSU_2023b</strain>
        <tissue evidence="3">Whole body</tissue>
    </source>
</reference>
<dbReference type="AlphaFoldDB" id="A0AAW1V1I5"/>
<feature type="transmembrane region" description="Helical" evidence="1">
    <location>
        <begin position="128"/>
        <end position="148"/>
    </location>
</feature>
<keyword evidence="4" id="KW-1185">Reference proteome</keyword>
<dbReference type="EMBL" id="JARQZJ010000121">
    <property type="protein sequence ID" value="KAK9888938.1"/>
    <property type="molecule type" value="Genomic_DNA"/>
</dbReference>
<evidence type="ECO:0000313" key="4">
    <source>
        <dbReference type="Proteomes" id="UP001431783"/>
    </source>
</evidence>
<gene>
    <name evidence="3" type="ORF">WA026_001157</name>
</gene>
<feature type="chain" id="PRO_5043497809" evidence="2">
    <location>
        <begin position="24"/>
        <end position="151"/>
    </location>
</feature>
<sequence length="151" mass="16324">MFSINFITLDIIFLCILSTRICAEDAAAATTAAAGAAASTAAGPLKCYMTETLNPKKPEGSQECKPGEKCVRYTTFKKDKKILMDSIKCGTKAACEEKAKTDKTNNTAIDSYQCRDCAKNMCMPGGSIIVKALSFMTILSPLSILYIFSLY</sequence>
<organism evidence="3 4">
    <name type="scientific">Henosepilachna vigintioctopunctata</name>
    <dbReference type="NCBI Taxonomy" id="420089"/>
    <lineage>
        <taxon>Eukaryota</taxon>
        <taxon>Metazoa</taxon>
        <taxon>Ecdysozoa</taxon>
        <taxon>Arthropoda</taxon>
        <taxon>Hexapoda</taxon>
        <taxon>Insecta</taxon>
        <taxon>Pterygota</taxon>
        <taxon>Neoptera</taxon>
        <taxon>Endopterygota</taxon>
        <taxon>Coleoptera</taxon>
        <taxon>Polyphaga</taxon>
        <taxon>Cucujiformia</taxon>
        <taxon>Coccinelloidea</taxon>
        <taxon>Coccinellidae</taxon>
        <taxon>Epilachninae</taxon>
        <taxon>Epilachnini</taxon>
        <taxon>Henosepilachna</taxon>
    </lineage>
</organism>
<dbReference type="Proteomes" id="UP001431783">
    <property type="component" value="Unassembled WGS sequence"/>
</dbReference>
<protein>
    <submittedName>
        <fullName evidence="3">Uncharacterized protein</fullName>
    </submittedName>
</protein>
<evidence type="ECO:0000256" key="1">
    <source>
        <dbReference type="SAM" id="Phobius"/>
    </source>
</evidence>
<evidence type="ECO:0000256" key="2">
    <source>
        <dbReference type="SAM" id="SignalP"/>
    </source>
</evidence>